<keyword evidence="3 5" id="KW-1133">Transmembrane helix</keyword>
<dbReference type="InterPro" id="IPR010482">
    <property type="entry name" value="TECPR1-like_DysF"/>
</dbReference>
<dbReference type="PANTHER" id="PTHR28304">
    <property type="entry name" value="PEROXISOMAL MEMBRANE PROTEIN PEX29"/>
    <property type="match status" value="1"/>
</dbReference>
<accession>A0A165N9P1</accession>
<dbReference type="OrthoDB" id="74314at2759"/>
<dbReference type="GO" id="GO:0005778">
    <property type="term" value="C:peroxisomal membrane"/>
    <property type="evidence" value="ECO:0007669"/>
    <property type="project" value="UniProtKB-ARBA"/>
</dbReference>
<feature type="domain" description="TECPR1-like DysF" evidence="6">
    <location>
        <begin position="91"/>
        <end position="424"/>
    </location>
</feature>
<keyword evidence="2 5" id="KW-0812">Transmembrane</keyword>
<evidence type="ECO:0000256" key="3">
    <source>
        <dbReference type="ARBA" id="ARBA00022989"/>
    </source>
</evidence>
<dbReference type="PANTHER" id="PTHR28304:SF2">
    <property type="entry name" value="PEROXISOMAL MEMBRANE PROTEIN PEX29"/>
    <property type="match status" value="1"/>
</dbReference>
<protein>
    <recommendedName>
        <fullName evidence="6">TECPR1-like DysF domain-containing protein</fullName>
    </recommendedName>
</protein>
<evidence type="ECO:0000256" key="5">
    <source>
        <dbReference type="SAM" id="Phobius"/>
    </source>
</evidence>
<evidence type="ECO:0000313" key="7">
    <source>
        <dbReference type="EMBL" id="KZW00425.1"/>
    </source>
</evidence>
<dbReference type="InParanoid" id="A0A165N9P1"/>
<dbReference type="EMBL" id="KV425901">
    <property type="protein sequence ID" value="KZW00425.1"/>
    <property type="molecule type" value="Genomic_DNA"/>
</dbReference>
<comment type="subcellular location">
    <subcellularLocation>
        <location evidence="1">Membrane</location>
        <topology evidence="1">Multi-pass membrane protein</topology>
    </subcellularLocation>
</comment>
<feature type="transmembrane region" description="Helical" evidence="5">
    <location>
        <begin position="142"/>
        <end position="163"/>
    </location>
</feature>
<evidence type="ECO:0000259" key="6">
    <source>
        <dbReference type="Pfam" id="PF06398"/>
    </source>
</evidence>
<feature type="transmembrane region" description="Helical" evidence="5">
    <location>
        <begin position="227"/>
        <end position="245"/>
    </location>
</feature>
<name>A0A165N9P1_EXIGL</name>
<evidence type="ECO:0000256" key="2">
    <source>
        <dbReference type="ARBA" id="ARBA00022692"/>
    </source>
</evidence>
<gene>
    <name evidence="7" type="ORF">EXIGLDRAFT_721949</name>
</gene>
<dbReference type="InterPro" id="IPR052816">
    <property type="entry name" value="Peroxisomal_Membrane_PEX28-32"/>
</dbReference>
<dbReference type="GO" id="GO:0007031">
    <property type="term" value="P:peroxisome organization"/>
    <property type="evidence" value="ECO:0007669"/>
    <property type="project" value="TreeGrafter"/>
</dbReference>
<dbReference type="AlphaFoldDB" id="A0A165N9P1"/>
<evidence type="ECO:0000256" key="4">
    <source>
        <dbReference type="ARBA" id="ARBA00023136"/>
    </source>
</evidence>
<dbReference type="STRING" id="1314781.A0A165N9P1"/>
<organism evidence="7 8">
    <name type="scientific">Exidia glandulosa HHB12029</name>
    <dbReference type="NCBI Taxonomy" id="1314781"/>
    <lineage>
        <taxon>Eukaryota</taxon>
        <taxon>Fungi</taxon>
        <taxon>Dikarya</taxon>
        <taxon>Basidiomycota</taxon>
        <taxon>Agaricomycotina</taxon>
        <taxon>Agaricomycetes</taxon>
        <taxon>Auriculariales</taxon>
        <taxon>Exidiaceae</taxon>
        <taxon>Exidia</taxon>
    </lineage>
</organism>
<evidence type="ECO:0000256" key="1">
    <source>
        <dbReference type="ARBA" id="ARBA00004141"/>
    </source>
</evidence>
<evidence type="ECO:0000313" key="8">
    <source>
        <dbReference type="Proteomes" id="UP000077266"/>
    </source>
</evidence>
<sequence>MSQFEYVEVPPCATPLASSSSTSASTAAPVPLPRAQAFSAPPPTPSASKPAFNLASLLMSASVHIPAPPAAPRVATGPETAPALLSSGTPLAIQTTTVNFTRFVSRAGPVFWVQDRVEEVVMWRKGNAYTVAWMAGYAFICYFPRLVLLLPHAILIALLLATYQTKRPDAPPPPPTSYLQSYAEGSAGWYANLQAIQNLMGAVSDAYDAALPTVPFLTHASPYTTPLLLVLAVSFFALLPVLPFIPLRPTFLLLGLAPLVIAHPRIRAVLPQVIQSQQPMAAQMRMWAQRAVDDDKLAPDVWNAPLRSVELWENERWDAQHVAWSKTVLRAGERKAWTRGRDGWSGGLDDSPGSLSHLTFALEPGWSFVETESWRTDYAGTWVECGADSEGWVYSNDAWQDSHPAPTDEWKTKGAMTRRRRWTRRIWYSGTAV</sequence>
<keyword evidence="8" id="KW-1185">Reference proteome</keyword>
<dbReference type="Pfam" id="PF06398">
    <property type="entry name" value="Pex24p"/>
    <property type="match status" value="1"/>
</dbReference>
<proteinExistence type="predicted"/>
<keyword evidence="4 5" id="KW-0472">Membrane</keyword>
<dbReference type="Proteomes" id="UP000077266">
    <property type="component" value="Unassembled WGS sequence"/>
</dbReference>
<reference evidence="7 8" key="1">
    <citation type="journal article" date="2016" name="Mol. Biol. Evol.">
        <title>Comparative Genomics of Early-Diverging Mushroom-Forming Fungi Provides Insights into the Origins of Lignocellulose Decay Capabilities.</title>
        <authorList>
            <person name="Nagy L.G."/>
            <person name="Riley R."/>
            <person name="Tritt A."/>
            <person name="Adam C."/>
            <person name="Daum C."/>
            <person name="Floudas D."/>
            <person name="Sun H."/>
            <person name="Yadav J.S."/>
            <person name="Pangilinan J."/>
            <person name="Larsson K.H."/>
            <person name="Matsuura K."/>
            <person name="Barry K."/>
            <person name="Labutti K."/>
            <person name="Kuo R."/>
            <person name="Ohm R.A."/>
            <person name="Bhattacharya S.S."/>
            <person name="Shirouzu T."/>
            <person name="Yoshinaga Y."/>
            <person name="Martin F.M."/>
            <person name="Grigoriev I.V."/>
            <person name="Hibbett D.S."/>
        </authorList>
    </citation>
    <scope>NUCLEOTIDE SEQUENCE [LARGE SCALE GENOMIC DNA]</scope>
    <source>
        <strain evidence="7 8">HHB12029</strain>
    </source>
</reference>